<dbReference type="InterPro" id="IPR049588">
    <property type="entry name" value="DHX8_GH2-like"/>
</dbReference>
<evidence type="ECO:0000313" key="4">
    <source>
        <dbReference type="RefSeq" id="XP_026682940.1"/>
    </source>
</evidence>
<dbReference type="KEGG" id="dci:113469443"/>
<dbReference type="RefSeq" id="XP_026682941.1">
    <property type="nucleotide sequence ID" value="XM_026827140.1"/>
</dbReference>
<proteinExistence type="predicted"/>
<dbReference type="CDD" id="cd21691">
    <property type="entry name" value="GH2-like_DHX8"/>
    <property type="match status" value="1"/>
</dbReference>
<evidence type="ECO:0000313" key="3">
    <source>
        <dbReference type="Proteomes" id="UP000079169"/>
    </source>
</evidence>
<evidence type="ECO:0000259" key="2">
    <source>
        <dbReference type="Pfam" id="PF25082"/>
    </source>
</evidence>
<feature type="domain" description="GIPC GH2" evidence="2">
    <location>
        <begin position="12"/>
        <end position="71"/>
    </location>
</feature>
<dbReference type="Proteomes" id="UP000079169">
    <property type="component" value="Unplaced"/>
</dbReference>
<dbReference type="AlphaFoldDB" id="A0A3Q0J3E9"/>
<dbReference type="InterPro" id="IPR055349">
    <property type="entry name" value="GH2_GIPC"/>
</dbReference>
<dbReference type="RefSeq" id="XP_026682940.1">
    <property type="nucleotide sequence ID" value="XM_026827139.1"/>
</dbReference>
<name>A0A3Q0J3E9_DIACI</name>
<dbReference type="Pfam" id="PF25082">
    <property type="entry name" value="GIPC1_GH2"/>
    <property type="match status" value="1"/>
</dbReference>
<feature type="region of interest" description="Disordered" evidence="1">
    <location>
        <begin position="100"/>
        <end position="128"/>
    </location>
</feature>
<evidence type="ECO:0000313" key="5">
    <source>
        <dbReference type="RefSeq" id="XP_026682941.1"/>
    </source>
</evidence>
<evidence type="ECO:0000256" key="1">
    <source>
        <dbReference type="SAM" id="MobiDB-lite"/>
    </source>
</evidence>
<organism evidence="3 5">
    <name type="scientific">Diaphorina citri</name>
    <name type="common">Asian citrus psyllid</name>
    <dbReference type="NCBI Taxonomy" id="121845"/>
    <lineage>
        <taxon>Eukaryota</taxon>
        <taxon>Metazoa</taxon>
        <taxon>Ecdysozoa</taxon>
        <taxon>Arthropoda</taxon>
        <taxon>Hexapoda</taxon>
        <taxon>Insecta</taxon>
        <taxon>Pterygota</taxon>
        <taxon>Neoptera</taxon>
        <taxon>Paraneoptera</taxon>
        <taxon>Hemiptera</taxon>
        <taxon>Sternorrhyncha</taxon>
        <taxon>Psylloidea</taxon>
        <taxon>Psyllidae</taxon>
        <taxon>Diaphorininae</taxon>
        <taxon>Diaphorina</taxon>
    </lineage>
</organism>
<reference evidence="4 5" key="1">
    <citation type="submission" date="2025-04" db="UniProtKB">
        <authorList>
            <consortium name="RefSeq"/>
        </authorList>
    </citation>
    <scope>IDENTIFICATION</scope>
</reference>
<dbReference type="PaxDb" id="121845-A0A3Q0J3E9"/>
<sequence>MDEVQKLEHLSLVSKVCTELENHLGLDDKDLAEFIIDLADKSDNVESFKKALEENGAEFSDSFMTNLHRIILHMKPKPNRPAPTKSDLLSAKFPGLALPNEIPQKLNLDEGKKSKKSKKPKEESSMDVVDDAMAALEALAPSAST</sequence>
<accession>A0A3Q0J3E9</accession>
<protein>
    <submittedName>
        <fullName evidence="4">ATP-dependent RNA helicase DHX8-like isoform X1</fullName>
    </submittedName>
    <submittedName>
        <fullName evidence="5">ATP-dependent RNA helicase DHX8-like isoform X2</fullName>
    </submittedName>
</protein>
<keyword evidence="3" id="KW-1185">Reference proteome</keyword>
<dbReference type="STRING" id="121845.A0A3Q0J3E9"/>
<gene>
    <name evidence="4 5" type="primary">LOC113469443</name>
</gene>
<dbReference type="GeneID" id="113469443"/>